<evidence type="ECO:0000256" key="5">
    <source>
        <dbReference type="ARBA" id="ARBA00023222"/>
    </source>
</evidence>
<sequence length="323" mass="34811">MTSSAAPASGTDWTRRTIAFLGPIGTFSEQALLSQADLATANLRPLDTFANVLSAAEDGNVDYAFLALENAIEGTVNITQDALAFDSDLLIQREIVLPIHLELMARPGVKLEDITQVWSYPHALAQCRKYMNANLPNAIAEASNSTADAARMLAEATDALATNGAAIAPARAAEVYGLNVLAHEIEDHEDNATRFVLVAPKTIPAPTGHDKTSIVVFQQADEPGSLLSVLQEFAARGINLTKLESRPTRRGLGDYCFLIDLEGHISDEVVADALRSLKSKHAEVKFMGSYPAAGEHGHAVRQEVAEAQDKATDWITELRNRVN</sequence>
<dbReference type="InterPro" id="IPR002912">
    <property type="entry name" value="ACT_dom"/>
</dbReference>
<dbReference type="GO" id="GO:0009094">
    <property type="term" value="P:L-phenylalanine biosynthetic process"/>
    <property type="evidence" value="ECO:0007669"/>
    <property type="project" value="UniProtKB-UniPathway"/>
</dbReference>
<dbReference type="EMBL" id="CAESAL010000091">
    <property type="protein sequence ID" value="CAB4346120.1"/>
    <property type="molecule type" value="Genomic_DNA"/>
</dbReference>
<evidence type="ECO:0000256" key="2">
    <source>
        <dbReference type="ARBA" id="ARBA00013147"/>
    </source>
</evidence>
<keyword evidence="3" id="KW-0028">Amino-acid biosynthesis</keyword>
<evidence type="ECO:0000313" key="12">
    <source>
        <dbReference type="EMBL" id="CAB4586565.1"/>
    </source>
</evidence>
<dbReference type="Gene3D" id="3.40.190.10">
    <property type="entry name" value="Periplasmic binding protein-like II"/>
    <property type="match status" value="2"/>
</dbReference>
<proteinExistence type="predicted"/>
<keyword evidence="6" id="KW-0456">Lyase</keyword>
<keyword evidence="5" id="KW-0584">Phenylalanine biosynthesis</keyword>
<dbReference type="InterPro" id="IPR045865">
    <property type="entry name" value="ACT-like_dom_sf"/>
</dbReference>
<dbReference type="PANTHER" id="PTHR21022">
    <property type="entry name" value="PREPHENATE DEHYDRATASE P PROTEIN"/>
    <property type="match status" value="1"/>
</dbReference>
<dbReference type="PANTHER" id="PTHR21022:SF19">
    <property type="entry name" value="PREPHENATE DEHYDRATASE-RELATED"/>
    <property type="match status" value="1"/>
</dbReference>
<dbReference type="UniPathway" id="UPA00121">
    <property type="reaction ID" value="UER00345"/>
</dbReference>
<evidence type="ECO:0000313" key="14">
    <source>
        <dbReference type="EMBL" id="CAB4701735.1"/>
    </source>
</evidence>
<evidence type="ECO:0000256" key="4">
    <source>
        <dbReference type="ARBA" id="ARBA00023141"/>
    </source>
</evidence>
<evidence type="ECO:0000313" key="11">
    <source>
        <dbReference type="EMBL" id="CAB4373019.1"/>
    </source>
</evidence>
<dbReference type="EMBL" id="CAEZVC010000064">
    <property type="protein sequence ID" value="CAB4624716.1"/>
    <property type="molecule type" value="Genomic_DNA"/>
</dbReference>
<dbReference type="GO" id="GO:0004664">
    <property type="term" value="F:prephenate dehydratase activity"/>
    <property type="evidence" value="ECO:0007669"/>
    <property type="project" value="UniProtKB-EC"/>
</dbReference>
<evidence type="ECO:0000313" key="16">
    <source>
        <dbReference type="EMBL" id="CAB4965927.1"/>
    </source>
</evidence>
<dbReference type="InterPro" id="IPR008242">
    <property type="entry name" value="Chor_mutase/pphenate_deHydtase"/>
</dbReference>
<dbReference type="PIRSF" id="PIRSF001500">
    <property type="entry name" value="Chor_mut_pdt_Ppr"/>
    <property type="match status" value="1"/>
</dbReference>
<evidence type="ECO:0000256" key="1">
    <source>
        <dbReference type="ARBA" id="ARBA00004741"/>
    </source>
</evidence>
<evidence type="ECO:0000259" key="8">
    <source>
        <dbReference type="PROSITE" id="PS51171"/>
    </source>
</evidence>
<evidence type="ECO:0000313" key="17">
    <source>
        <dbReference type="EMBL" id="CAB4991276.1"/>
    </source>
</evidence>
<dbReference type="Gene3D" id="3.30.70.260">
    <property type="match status" value="1"/>
</dbReference>
<dbReference type="EMBL" id="CAFBRD010000027">
    <property type="protein sequence ID" value="CAB5076287.1"/>
    <property type="molecule type" value="Genomic_DNA"/>
</dbReference>
<evidence type="ECO:0000256" key="3">
    <source>
        <dbReference type="ARBA" id="ARBA00022605"/>
    </source>
</evidence>
<dbReference type="PROSITE" id="PS00858">
    <property type="entry name" value="PREPHENATE_DEHYDR_2"/>
    <property type="match status" value="1"/>
</dbReference>
<dbReference type="EC" id="4.2.1.51" evidence="2"/>
<dbReference type="EMBL" id="CAEZTY010000035">
    <property type="protein sequence ID" value="CAB4586565.1"/>
    <property type="molecule type" value="Genomic_DNA"/>
</dbReference>
<evidence type="ECO:0000313" key="10">
    <source>
        <dbReference type="EMBL" id="CAB4346120.1"/>
    </source>
</evidence>
<dbReference type="EMBL" id="CAEZXY010000016">
    <property type="protein sequence ID" value="CAB4701735.1"/>
    <property type="molecule type" value="Genomic_DNA"/>
</dbReference>
<comment type="catalytic activity">
    <reaction evidence="7">
        <text>prephenate + H(+) = 3-phenylpyruvate + CO2 + H2O</text>
        <dbReference type="Rhea" id="RHEA:21648"/>
        <dbReference type="ChEBI" id="CHEBI:15377"/>
        <dbReference type="ChEBI" id="CHEBI:15378"/>
        <dbReference type="ChEBI" id="CHEBI:16526"/>
        <dbReference type="ChEBI" id="CHEBI:18005"/>
        <dbReference type="ChEBI" id="CHEBI:29934"/>
        <dbReference type="EC" id="4.2.1.51"/>
    </reaction>
</comment>
<dbReference type="PROSITE" id="PS00857">
    <property type="entry name" value="PREPHENATE_DEHYDR_1"/>
    <property type="match status" value="1"/>
</dbReference>
<reference evidence="11" key="1">
    <citation type="submission" date="2020-05" db="EMBL/GenBank/DDBJ databases">
        <authorList>
            <person name="Chiriac C."/>
            <person name="Salcher M."/>
            <person name="Ghai R."/>
            <person name="Kavagutti S V."/>
        </authorList>
    </citation>
    <scope>NUCLEOTIDE SEQUENCE</scope>
</reference>
<dbReference type="GO" id="GO:0005737">
    <property type="term" value="C:cytoplasm"/>
    <property type="evidence" value="ECO:0007669"/>
    <property type="project" value="TreeGrafter"/>
</dbReference>
<dbReference type="PROSITE" id="PS51171">
    <property type="entry name" value="PREPHENATE_DEHYDR_3"/>
    <property type="match status" value="1"/>
</dbReference>
<dbReference type="InterPro" id="IPR001086">
    <property type="entry name" value="Preph_deHydtase"/>
</dbReference>
<evidence type="ECO:0000256" key="7">
    <source>
        <dbReference type="ARBA" id="ARBA00047848"/>
    </source>
</evidence>
<feature type="domain" description="ACT" evidence="9">
    <location>
        <begin position="214"/>
        <end position="291"/>
    </location>
</feature>
<accession>A0A6J6ARV4</accession>
<evidence type="ECO:0000313" key="18">
    <source>
        <dbReference type="EMBL" id="CAB5076287.1"/>
    </source>
</evidence>
<keyword evidence="4" id="KW-0057">Aromatic amino acid biosynthesis</keyword>
<dbReference type="SUPFAM" id="SSF55021">
    <property type="entry name" value="ACT-like"/>
    <property type="match status" value="1"/>
</dbReference>
<protein>
    <recommendedName>
        <fullName evidence="2">prephenate dehydratase</fullName>
        <ecNumber evidence="2">4.2.1.51</ecNumber>
    </recommendedName>
</protein>
<dbReference type="EMBL" id="CAEUNJ010000147">
    <property type="protein sequence ID" value="CAB4373019.1"/>
    <property type="molecule type" value="Genomic_DNA"/>
</dbReference>
<evidence type="ECO:0000259" key="9">
    <source>
        <dbReference type="PROSITE" id="PS51671"/>
    </source>
</evidence>
<dbReference type="NCBIfam" id="NF008865">
    <property type="entry name" value="PRK11898.1"/>
    <property type="match status" value="1"/>
</dbReference>
<dbReference type="AlphaFoldDB" id="A0A6J6ARV4"/>
<dbReference type="PROSITE" id="PS51671">
    <property type="entry name" value="ACT"/>
    <property type="match status" value="1"/>
</dbReference>
<name>A0A6J6ARV4_9ZZZZ</name>
<dbReference type="Pfam" id="PF00800">
    <property type="entry name" value="PDT"/>
    <property type="match status" value="1"/>
</dbReference>
<dbReference type="SUPFAM" id="SSF53850">
    <property type="entry name" value="Periplasmic binding protein-like II"/>
    <property type="match status" value="1"/>
</dbReference>
<gene>
    <name evidence="12" type="ORF">UFOPK1762_01045</name>
    <name evidence="13" type="ORF">UFOPK1906_01085</name>
    <name evidence="14" type="ORF">UFOPK2624_00587</name>
    <name evidence="15" type="ORF">UFOPK2969_01069</name>
    <name evidence="10" type="ORF">UFOPK3331_01737</name>
    <name evidence="16" type="ORF">UFOPK3785_01957</name>
    <name evidence="17" type="ORF">UFOPK3927_01313</name>
    <name evidence="11" type="ORF">UFOPK4201_02073</name>
    <name evidence="18" type="ORF">UFOPK4371_00700</name>
</gene>
<dbReference type="EMBL" id="CAFAAD010000075">
    <property type="protein sequence ID" value="CAB4794335.1"/>
    <property type="molecule type" value="Genomic_DNA"/>
</dbReference>
<evidence type="ECO:0000256" key="6">
    <source>
        <dbReference type="ARBA" id="ARBA00023239"/>
    </source>
</evidence>
<organism evidence="11">
    <name type="scientific">freshwater metagenome</name>
    <dbReference type="NCBI Taxonomy" id="449393"/>
    <lineage>
        <taxon>unclassified sequences</taxon>
        <taxon>metagenomes</taxon>
        <taxon>ecological metagenomes</taxon>
    </lineage>
</organism>
<dbReference type="FunFam" id="3.30.70.260:FF:000012">
    <property type="entry name" value="Prephenate dehydratase"/>
    <property type="match status" value="1"/>
</dbReference>
<dbReference type="EMBL" id="CAFBNJ010000162">
    <property type="protein sequence ID" value="CAB4965927.1"/>
    <property type="molecule type" value="Genomic_DNA"/>
</dbReference>
<comment type="pathway">
    <text evidence="1">Amino-acid biosynthesis; L-phenylalanine biosynthesis; phenylpyruvate from prephenate: step 1/1.</text>
</comment>
<dbReference type="EMBL" id="CAFBOK010000161">
    <property type="protein sequence ID" value="CAB4991276.1"/>
    <property type="molecule type" value="Genomic_DNA"/>
</dbReference>
<dbReference type="CDD" id="cd04905">
    <property type="entry name" value="ACT_CM-PDT"/>
    <property type="match status" value="1"/>
</dbReference>
<evidence type="ECO:0000313" key="15">
    <source>
        <dbReference type="EMBL" id="CAB4794335.1"/>
    </source>
</evidence>
<dbReference type="InterPro" id="IPR018528">
    <property type="entry name" value="Preph_deHydtase_CS"/>
</dbReference>
<feature type="domain" description="Prephenate dehydratase" evidence="8">
    <location>
        <begin position="17"/>
        <end position="200"/>
    </location>
</feature>
<evidence type="ECO:0000313" key="13">
    <source>
        <dbReference type="EMBL" id="CAB4624716.1"/>
    </source>
</evidence>
<dbReference type="Pfam" id="PF01842">
    <property type="entry name" value="ACT"/>
    <property type="match status" value="1"/>
</dbReference>